<reference evidence="1 2" key="1">
    <citation type="submission" date="2021-01" db="EMBL/GenBank/DDBJ databases">
        <title>Entomomonas sp. F2A isolated from a house cricket (Acheta domesticus).</title>
        <authorList>
            <person name="Spergser J."/>
            <person name="Busse H.-J."/>
        </authorList>
    </citation>
    <scope>NUCLEOTIDE SEQUENCE [LARGE SCALE GENOMIC DNA]</scope>
    <source>
        <strain evidence="1 2">F2A</strain>
    </source>
</reference>
<keyword evidence="2" id="KW-1185">Reference proteome</keyword>
<name>A0A974NGD8_9GAMM</name>
<evidence type="ECO:0000313" key="1">
    <source>
        <dbReference type="EMBL" id="QQP86004.1"/>
    </source>
</evidence>
<dbReference type="AlphaFoldDB" id="A0A974NGD8"/>
<dbReference type="KEGG" id="eaz:JHT90_01760"/>
<organism evidence="1 2">
    <name type="scientific">Entomomonas asaccharolytica</name>
    <dbReference type="NCBI Taxonomy" id="2785331"/>
    <lineage>
        <taxon>Bacteria</taxon>
        <taxon>Pseudomonadati</taxon>
        <taxon>Pseudomonadota</taxon>
        <taxon>Gammaproteobacteria</taxon>
        <taxon>Pseudomonadales</taxon>
        <taxon>Pseudomonadaceae</taxon>
        <taxon>Entomomonas</taxon>
    </lineage>
</organism>
<protein>
    <submittedName>
        <fullName evidence="1">Uncharacterized protein</fullName>
    </submittedName>
</protein>
<gene>
    <name evidence="1" type="ORF">JHT90_01760</name>
</gene>
<sequence length="108" mass="12575">MLTACSLWNKTQQDEFVHLKGQHILVVIDSFSRNPDVIEDWVDYKRYTWHQCKATGRSSIEVRDNGTYYLKPGVICCDVQFETDRKNIVFGYKGLNTCPVNNSLKQQK</sequence>
<dbReference type="Proteomes" id="UP000595278">
    <property type="component" value="Chromosome"/>
</dbReference>
<evidence type="ECO:0000313" key="2">
    <source>
        <dbReference type="Proteomes" id="UP000595278"/>
    </source>
</evidence>
<dbReference type="RefSeq" id="WP_201093338.1">
    <property type="nucleotide sequence ID" value="NZ_CP067393.1"/>
</dbReference>
<accession>A0A974NGD8</accession>
<proteinExistence type="predicted"/>
<dbReference type="EMBL" id="CP067393">
    <property type="protein sequence ID" value="QQP86004.1"/>
    <property type="molecule type" value="Genomic_DNA"/>
</dbReference>